<dbReference type="SUPFAM" id="SSF56529">
    <property type="entry name" value="FAH"/>
    <property type="match status" value="1"/>
</dbReference>
<dbReference type="Pfam" id="PF18288">
    <property type="entry name" value="FAA_hydro_N_2"/>
    <property type="match status" value="1"/>
</dbReference>
<dbReference type="PANTHER" id="PTHR43211">
    <property type="entry name" value="FUMARYLACETOACETATE HYDROLASE"/>
    <property type="match status" value="1"/>
</dbReference>
<feature type="domain" description="Fumarylacetoacetase N-terminal" evidence="2">
    <location>
        <begin position="1"/>
        <end position="76"/>
    </location>
</feature>
<dbReference type="AlphaFoldDB" id="A0A2A9FH69"/>
<gene>
    <name evidence="3" type="ORF">ATK36_5961</name>
</gene>
<keyword evidence="4" id="KW-1185">Reference proteome</keyword>
<dbReference type="Gene3D" id="3.90.850.10">
    <property type="entry name" value="Fumarylacetoacetase-like, C-terminal domain"/>
    <property type="match status" value="1"/>
</dbReference>
<name>A0A2A9FH69_9PSEU</name>
<dbReference type="InterPro" id="IPR011234">
    <property type="entry name" value="Fumarylacetoacetase-like_C"/>
</dbReference>
<proteinExistence type="predicted"/>
<dbReference type="Proteomes" id="UP000243542">
    <property type="component" value="Unassembled WGS sequence"/>
</dbReference>
<dbReference type="InterPro" id="IPR041072">
    <property type="entry name" value="FAA_hydro_N"/>
</dbReference>
<organism evidence="3 4">
    <name type="scientific">Amycolatopsis sulphurea</name>
    <dbReference type="NCBI Taxonomy" id="76022"/>
    <lineage>
        <taxon>Bacteria</taxon>
        <taxon>Bacillati</taxon>
        <taxon>Actinomycetota</taxon>
        <taxon>Actinomycetes</taxon>
        <taxon>Pseudonocardiales</taxon>
        <taxon>Pseudonocardiaceae</taxon>
        <taxon>Amycolatopsis</taxon>
    </lineage>
</organism>
<evidence type="ECO:0000313" key="4">
    <source>
        <dbReference type="Proteomes" id="UP000243542"/>
    </source>
</evidence>
<comment type="caution">
    <text evidence="3">The sequence shown here is derived from an EMBL/GenBank/DDBJ whole genome shotgun (WGS) entry which is preliminary data.</text>
</comment>
<keyword evidence="3" id="KW-0378">Hydrolase</keyword>
<sequence length="324" mass="34573">MILATLKGGGIDGTLVVVSRDRRRLAVPSRGPRTMQQAMDEWSSWERSLEDQFGQLDDETYGFPVDQAIFDAPLPRAFHWAEGSCYLQHMERIRGGRGEALPAEHRDRPIVYQSGSARNMAPCSDIALPDPAWELDIEATVVVITGPIPGGASEEETAGQIRLVGMTNDLTYRKLLVDERRQGTGVYASKPGRAYAPFVVSPSSLGTAWSGSNLRAVLRCEVSGETLGVPRADRDIAFEFPRILAELAKTRSLVPGSLVGTGTVSNADPAAGYACIAEKRAVEIANDGAATTPFLGAGDTIGIEALGDDGTSLFGRIAQTVVAA</sequence>
<accession>A0A2A9FH69</accession>
<protein>
    <submittedName>
        <fullName evidence="3">Fumarylacetoacetate (FAA) hydrolase</fullName>
    </submittedName>
</protein>
<evidence type="ECO:0000259" key="1">
    <source>
        <dbReference type="Pfam" id="PF01557"/>
    </source>
</evidence>
<dbReference type="InterPro" id="IPR036663">
    <property type="entry name" value="Fumarylacetoacetase_C_sf"/>
</dbReference>
<dbReference type="RefSeq" id="WP_098514390.1">
    <property type="nucleotide sequence ID" value="NZ_JBIAKZ010000033.1"/>
</dbReference>
<dbReference type="PANTHER" id="PTHR43211:SF1">
    <property type="entry name" value="BLL6422 PROTEIN"/>
    <property type="match status" value="1"/>
</dbReference>
<dbReference type="GO" id="GO:0016787">
    <property type="term" value="F:hydrolase activity"/>
    <property type="evidence" value="ECO:0007669"/>
    <property type="project" value="UniProtKB-KW"/>
</dbReference>
<dbReference type="EMBL" id="PDJK01000002">
    <property type="protein sequence ID" value="PFG50714.1"/>
    <property type="molecule type" value="Genomic_DNA"/>
</dbReference>
<evidence type="ECO:0000259" key="2">
    <source>
        <dbReference type="Pfam" id="PF18288"/>
    </source>
</evidence>
<dbReference type="Pfam" id="PF01557">
    <property type="entry name" value="FAA_hydrolase"/>
    <property type="match status" value="1"/>
</dbReference>
<feature type="domain" description="Fumarylacetoacetase-like C-terminal" evidence="1">
    <location>
        <begin position="80"/>
        <end position="322"/>
    </location>
</feature>
<evidence type="ECO:0000313" key="3">
    <source>
        <dbReference type="EMBL" id="PFG50714.1"/>
    </source>
</evidence>
<reference evidence="3 4" key="1">
    <citation type="submission" date="2017-10" db="EMBL/GenBank/DDBJ databases">
        <title>Sequencing the genomes of 1000 actinobacteria strains.</title>
        <authorList>
            <person name="Klenk H.-P."/>
        </authorList>
    </citation>
    <scope>NUCLEOTIDE SEQUENCE [LARGE SCALE GENOMIC DNA]</scope>
    <source>
        <strain evidence="3 4">DSM 46092</strain>
    </source>
</reference>